<dbReference type="AlphaFoldDB" id="A0AA38MQM9"/>
<feature type="signal peptide" evidence="1">
    <location>
        <begin position="1"/>
        <end position="22"/>
    </location>
</feature>
<reference evidence="2" key="1">
    <citation type="journal article" date="2023" name="G3 (Bethesda)">
        <title>Whole genome assemblies of Zophobas morio and Tenebrio molitor.</title>
        <authorList>
            <person name="Kaur S."/>
            <person name="Stinson S.A."/>
            <person name="diCenzo G.C."/>
        </authorList>
    </citation>
    <scope>NUCLEOTIDE SEQUENCE</scope>
    <source>
        <strain evidence="2">QUZm001</strain>
    </source>
</reference>
<gene>
    <name evidence="2" type="ORF">Zmor_008339</name>
</gene>
<evidence type="ECO:0000313" key="3">
    <source>
        <dbReference type="Proteomes" id="UP001168821"/>
    </source>
</evidence>
<keyword evidence="1" id="KW-0732">Signal</keyword>
<name>A0AA38MQM9_9CUCU</name>
<dbReference type="Proteomes" id="UP001168821">
    <property type="component" value="Unassembled WGS sequence"/>
</dbReference>
<proteinExistence type="predicted"/>
<keyword evidence="3" id="KW-1185">Reference proteome</keyword>
<comment type="caution">
    <text evidence="2">The sequence shown here is derived from an EMBL/GenBank/DDBJ whole genome shotgun (WGS) entry which is preliminary data.</text>
</comment>
<protein>
    <submittedName>
        <fullName evidence="2">Uncharacterized protein</fullName>
    </submittedName>
</protein>
<accession>A0AA38MQM9</accession>
<evidence type="ECO:0000256" key="1">
    <source>
        <dbReference type="SAM" id="SignalP"/>
    </source>
</evidence>
<sequence length="76" mass="9199">MDKLYISILCLCNLMLIFETVSEKYSNTKIEYSREDYYDLLTYIKRHHLLDLDQCPQTFCFRNVFCIDLCQEASWP</sequence>
<evidence type="ECO:0000313" key="2">
    <source>
        <dbReference type="EMBL" id="KAJ3664148.1"/>
    </source>
</evidence>
<dbReference type="EMBL" id="JALNTZ010000002">
    <property type="protein sequence ID" value="KAJ3664148.1"/>
    <property type="molecule type" value="Genomic_DNA"/>
</dbReference>
<organism evidence="2 3">
    <name type="scientific">Zophobas morio</name>
    <dbReference type="NCBI Taxonomy" id="2755281"/>
    <lineage>
        <taxon>Eukaryota</taxon>
        <taxon>Metazoa</taxon>
        <taxon>Ecdysozoa</taxon>
        <taxon>Arthropoda</taxon>
        <taxon>Hexapoda</taxon>
        <taxon>Insecta</taxon>
        <taxon>Pterygota</taxon>
        <taxon>Neoptera</taxon>
        <taxon>Endopterygota</taxon>
        <taxon>Coleoptera</taxon>
        <taxon>Polyphaga</taxon>
        <taxon>Cucujiformia</taxon>
        <taxon>Tenebrionidae</taxon>
        <taxon>Zophobas</taxon>
    </lineage>
</organism>
<feature type="chain" id="PRO_5041220509" evidence="1">
    <location>
        <begin position="23"/>
        <end position="76"/>
    </location>
</feature>